<comment type="cofactor">
    <cofactor evidence="1 5">
        <name>FAD</name>
        <dbReference type="ChEBI" id="CHEBI:57692"/>
    </cofactor>
</comment>
<evidence type="ECO:0000256" key="2">
    <source>
        <dbReference type="ARBA" id="ARBA00010790"/>
    </source>
</evidence>
<feature type="region of interest" description="Disordered" evidence="7">
    <location>
        <begin position="137"/>
        <end position="156"/>
    </location>
</feature>
<dbReference type="GO" id="GO:0016020">
    <property type="term" value="C:membrane"/>
    <property type="evidence" value="ECO:0007669"/>
    <property type="project" value="TreeGrafter"/>
</dbReference>
<dbReference type="Pfam" id="PF00732">
    <property type="entry name" value="GMC_oxred_N"/>
    <property type="match status" value="1"/>
</dbReference>
<dbReference type="EMBL" id="CP042906">
    <property type="protein sequence ID" value="QEX19047.1"/>
    <property type="molecule type" value="Genomic_DNA"/>
</dbReference>
<evidence type="ECO:0000313" key="10">
    <source>
        <dbReference type="Proteomes" id="UP000326202"/>
    </source>
</evidence>
<evidence type="ECO:0000256" key="7">
    <source>
        <dbReference type="SAM" id="MobiDB-lite"/>
    </source>
</evidence>
<dbReference type="InterPro" id="IPR012132">
    <property type="entry name" value="GMC_OxRdtase"/>
</dbReference>
<gene>
    <name evidence="9" type="ORF">FRZ44_43590</name>
</gene>
<dbReference type="KEGG" id="htq:FRZ44_43590"/>
<keyword evidence="10" id="KW-1185">Reference proteome</keyword>
<dbReference type="PANTHER" id="PTHR11552">
    <property type="entry name" value="GLUCOSE-METHANOL-CHOLINE GMC OXIDOREDUCTASE"/>
    <property type="match status" value="1"/>
</dbReference>
<dbReference type="Gene3D" id="3.50.50.60">
    <property type="entry name" value="FAD/NAD(P)-binding domain"/>
    <property type="match status" value="1"/>
</dbReference>
<evidence type="ECO:0000256" key="5">
    <source>
        <dbReference type="PIRSR" id="PIRSR000137-2"/>
    </source>
</evidence>
<dbReference type="Gene3D" id="3.30.560.10">
    <property type="entry name" value="Glucose Oxidase, domain 3"/>
    <property type="match status" value="1"/>
</dbReference>
<evidence type="ECO:0000256" key="1">
    <source>
        <dbReference type="ARBA" id="ARBA00001974"/>
    </source>
</evidence>
<dbReference type="Pfam" id="PF05199">
    <property type="entry name" value="GMC_oxred_C"/>
    <property type="match status" value="1"/>
</dbReference>
<dbReference type="NCBIfam" id="NF002550">
    <property type="entry name" value="PRK02106.1"/>
    <property type="match status" value="1"/>
</dbReference>
<name>A0A5J6MPB1_9PROT</name>
<dbReference type="GO" id="GO:0019285">
    <property type="term" value="P:glycine betaine biosynthetic process from choline"/>
    <property type="evidence" value="ECO:0007669"/>
    <property type="project" value="TreeGrafter"/>
</dbReference>
<keyword evidence="4 5" id="KW-0274">FAD</keyword>
<accession>A0A5J6MPB1</accession>
<dbReference type="SUPFAM" id="SSF51905">
    <property type="entry name" value="FAD/NAD(P)-binding domain"/>
    <property type="match status" value="1"/>
</dbReference>
<reference evidence="9 10" key="1">
    <citation type="submission" date="2019-08" db="EMBL/GenBank/DDBJ databases">
        <title>Hyperibacter terrae gen. nov., sp. nov. and Hyperibacter viscosus sp. nov., two new members in the family Rhodospirillaceae isolated from the rhizosphere of Hypericum perforatum.</title>
        <authorList>
            <person name="Noviana Z."/>
        </authorList>
    </citation>
    <scope>NUCLEOTIDE SEQUENCE [LARGE SCALE GENOMIC DNA]</scope>
    <source>
        <strain evidence="9 10">R5913</strain>
    </source>
</reference>
<protein>
    <submittedName>
        <fullName evidence="9">Choline dehydrogenase</fullName>
    </submittedName>
</protein>
<dbReference type="OrthoDB" id="9785276at2"/>
<dbReference type="PANTHER" id="PTHR11552:SF147">
    <property type="entry name" value="CHOLINE DEHYDROGENASE, MITOCHONDRIAL"/>
    <property type="match status" value="1"/>
</dbReference>
<evidence type="ECO:0000256" key="4">
    <source>
        <dbReference type="ARBA" id="ARBA00022827"/>
    </source>
</evidence>
<dbReference type="PIRSF" id="PIRSF000137">
    <property type="entry name" value="Alcohol_oxidase"/>
    <property type="match status" value="1"/>
</dbReference>
<dbReference type="GO" id="GO:0050660">
    <property type="term" value="F:flavin adenine dinucleotide binding"/>
    <property type="evidence" value="ECO:0007669"/>
    <property type="project" value="InterPro"/>
</dbReference>
<feature type="domain" description="Glucose-methanol-choline oxidoreductase N-terminal" evidence="8">
    <location>
        <begin position="87"/>
        <end position="110"/>
    </location>
</feature>
<evidence type="ECO:0000313" key="9">
    <source>
        <dbReference type="EMBL" id="QEX19047.1"/>
    </source>
</evidence>
<sequence length="558" mass="61056">MPTNGAARGHDYVIVGAGSAGCVLAARLTEDPEVRVLLLEAGPRDRGWPIHMPSGMGRLLSNDKFNWAYVSEPEPYLDNRVLAHPRGRVLGGSSSINGMMYVRGHARDYDQWAQAGCRGWSYAELLPYFKRAERHERGGDDYHGGEGPLRVSTPGGELPPLQKAFIEAGIEAGYPYTPDANGHQQEGFGPMDRTTHRGRRWSTARGYLSQAETRPNLTVVSGALALKVVLEGRRAVGVEYAQGSKVETARAEREVILCGGAINSPQFLQLSGIGAPDHLQSIGVVVRHERPGVGANLNDHPDVVIQHLCKQPVTLYRAAQGPRKIMAGLEWLMFNSGPAATNHFEAGAFIRSRPGVEHPDLQLTFMPLAVKPGTVEPVPGHAFQVHLDLMRAHSRGWVKARSADPKAPPAIRFNYMQDPRDREDMRQGVRLVREVLAQKAMDPYRGEELSPGPNARSDEAIDAWVRQGVETCYHPVGTCKMGSASDRMAVVDETLRLQGLEGLRVVDASVMPAIVSGNTNAPTIMIAEKASDMIRGRPALARSQAPVWLHPAWERAQR</sequence>
<dbReference type="GO" id="GO:0008812">
    <property type="term" value="F:choline dehydrogenase activity"/>
    <property type="evidence" value="ECO:0007669"/>
    <property type="project" value="TreeGrafter"/>
</dbReference>
<dbReference type="SUPFAM" id="SSF54373">
    <property type="entry name" value="FAD-linked reductases, C-terminal domain"/>
    <property type="match status" value="1"/>
</dbReference>
<evidence type="ECO:0000256" key="6">
    <source>
        <dbReference type="RuleBase" id="RU003968"/>
    </source>
</evidence>
<keyword evidence="3 6" id="KW-0285">Flavoprotein</keyword>
<evidence type="ECO:0000256" key="3">
    <source>
        <dbReference type="ARBA" id="ARBA00022630"/>
    </source>
</evidence>
<dbReference type="Proteomes" id="UP000326202">
    <property type="component" value="Chromosome"/>
</dbReference>
<organism evidence="9 10">
    <name type="scientific">Hypericibacter terrae</name>
    <dbReference type="NCBI Taxonomy" id="2602015"/>
    <lineage>
        <taxon>Bacteria</taxon>
        <taxon>Pseudomonadati</taxon>
        <taxon>Pseudomonadota</taxon>
        <taxon>Alphaproteobacteria</taxon>
        <taxon>Rhodospirillales</taxon>
        <taxon>Dongiaceae</taxon>
        <taxon>Hypericibacter</taxon>
    </lineage>
</organism>
<dbReference type="PROSITE" id="PS00623">
    <property type="entry name" value="GMC_OXRED_1"/>
    <property type="match status" value="1"/>
</dbReference>
<feature type="binding site" evidence="5">
    <location>
        <position position="89"/>
    </location>
    <ligand>
        <name>FAD</name>
        <dbReference type="ChEBI" id="CHEBI:57692"/>
    </ligand>
</feature>
<dbReference type="InterPro" id="IPR007867">
    <property type="entry name" value="GMC_OxRtase_C"/>
</dbReference>
<proteinExistence type="inferred from homology"/>
<dbReference type="AlphaFoldDB" id="A0A5J6MPB1"/>
<evidence type="ECO:0000259" key="8">
    <source>
        <dbReference type="PROSITE" id="PS00623"/>
    </source>
</evidence>
<comment type="similarity">
    <text evidence="2 6">Belongs to the GMC oxidoreductase family.</text>
</comment>
<dbReference type="InterPro" id="IPR000172">
    <property type="entry name" value="GMC_OxRdtase_N"/>
</dbReference>
<dbReference type="RefSeq" id="WP_151179143.1">
    <property type="nucleotide sequence ID" value="NZ_CP042906.1"/>
</dbReference>
<dbReference type="InterPro" id="IPR036188">
    <property type="entry name" value="FAD/NAD-bd_sf"/>
</dbReference>